<proteinExistence type="predicted"/>
<comment type="caution">
    <text evidence="2">The sequence shown here is derived from an EMBL/GenBank/DDBJ whole genome shotgun (WGS) entry which is preliminary data.</text>
</comment>
<evidence type="ECO:0000313" key="3">
    <source>
        <dbReference type="Proteomes" id="UP001626550"/>
    </source>
</evidence>
<keyword evidence="3" id="KW-1185">Reference proteome</keyword>
<gene>
    <name evidence="2" type="primary">LRRCC1</name>
    <name evidence="2" type="ORF">Ciccas_007847</name>
</gene>
<dbReference type="AlphaFoldDB" id="A0ABD2Q5S8"/>
<feature type="coiled-coil region" evidence="1">
    <location>
        <begin position="371"/>
        <end position="540"/>
    </location>
</feature>
<name>A0ABD2Q5S8_9PLAT</name>
<protein>
    <submittedName>
        <fullName evidence="2">Leucine rich repeat</fullName>
    </submittedName>
</protein>
<evidence type="ECO:0000256" key="1">
    <source>
        <dbReference type="SAM" id="Coils"/>
    </source>
</evidence>
<organism evidence="2 3">
    <name type="scientific">Cichlidogyrus casuarinus</name>
    <dbReference type="NCBI Taxonomy" id="1844966"/>
    <lineage>
        <taxon>Eukaryota</taxon>
        <taxon>Metazoa</taxon>
        <taxon>Spiralia</taxon>
        <taxon>Lophotrochozoa</taxon>
        <taxon>Platyhelminthes</taxon>
        <taxon>Monogenea</taxon>
        <taxon>Monopisthocotylea</taxon>
        <taxon>Dactylogyridea</taxon>
        <taxon>Ancyrocephalidae</taxon>
        <taxon>Cichlidogyrus</taxon>
    </lineage>
</organism>
<accession>A0ABD2Q5S8</accession>
<evidence type="ECO:0000313" key="2">
    <source>
        <dbReference type="EMBL" id="KAL3313551.1"/>
    </source>
</evidence>
<sequence>MLDKLKIAYEQCNSEKMDLVTHLGSAMQKFHYLAMSIDSIDQATHQFDKTVHSKFHKYAKGFNGLKAELHQLKSLVLSQKHQINAINEEKTRLDAKLRESEKDHKAELATRVKVNSVEFEQLMKEKLEKFRLETKFTIEMLQDKSYNDLESEFRQALIYEAKRYNGLCAENAELQNKTEQLSKMCNSSEEENKQKVSIIADLTEVVKVIKLKLSKQNDEYATELTSKEVSKANVFILPQNRISQLESILKDSQERAASMGKIKSDSCRLQAELQAKESIIKGLRAERQNWSEELAKQGTSLARDRGYLEAKIQTLEQELITTRKTLQHEMDSLKIKTKIIDDQTDSIKSLKNVISRIASHYSLSQNILEHLEEKKQLISEQETERKSLLTQIDAEKGSHKETLEKLDKVISKKESLKELLREMESRETQHLNELKTKQQSLEKRGETLELLEKKMEQVQANLSEQVEQLRGEKEELLRKLQSQEDAINSLDAKFRLQIVHLEQANQKIQISYEDELFRAKNEAQLQMAKVEDEMRHVLMESEATKSLMRAKFERVQLLLSGDDLGHE</sequence>
<dbReference type="EMBL" id="JBJKFK010001273">
    <property type="protein sequence ID" value="KAL3313551.1"/>
    <property type="molecule type" value="Genomic_DNA"/>
</dbReference>
<keyword evidence="1" id="KW-0175">Coiled coil</keyword>
<dbReference type="Proteomes" id="UP001626550">
    <property type="component" value="Unassembled WGS sequence"/>
</dbReference>
<reference evidence="2 3" key="1">
    <citation type="submission" date="2024-11" db="EMBL/GenBank/DDBJ databases">
        <title>Adaptive evolution of stress response genes in parasites aligns with host niche diversity.</title>
        <authorList>
            <person name="Hahn C."/>
            <person name="Resl P."/>
        </authorList>
    </citation>
    <scope>NUCLEOTIDE SEQUENCE [LARGE SCALE GENOMIC DNA]</scope>
    <source>
        <strain evidence="2">EGGRZ-B1_66</strain>
        <tissue evidence="2">Body</tissue>
    </source>
</reference>